<organism evidence="1 2">
    <name type="scientific">Eiseniibacteriota bacterium</name>
    <dbReference type="NCBI Taxonomy" id="2212470"/>
    <lineage>
        <taxon>Bacteria</taxon>
        <taxon>Candidatus Eiseniibacteriota</taxon>
    </lineage>
</organism>
<dbReference type="AlphaFoldDB" id="A0A538T297"/>
<dbReference type="EMBL" id="VBOS01000106">
    <property type="protein sequence ID" value="TMQ57765.1"/>
    <property type="molecule type" value="Genomic_DNA"/>
</dbReference>
<reference evidence="1 2" key="1">
    <citation type="journal article" date="2019" name="Nat. Microbiol.">
        <title>Mediterranean grassland soil C-N compound turnover is dependent on rainfall and depth, and is mediated by genomically divergent microorganisms.</title>
        <authorList>
            <person name="Diamond S."/>
            <person name="Andeer P.F."/>
            <person name="Li Z."/>
            <person name="Crits-Christoph A."/>
            <person name="Burstein D."/>
            <person name="Anantharaman K."/>
            <person name="Lane K.R."/>
            <person name="Thomas B.C."/>
            <person name="Pan C."/>
            <person name="Northen T.R."/>
            <person name="Banfield J.F."/>
        </authorList>
    </citation>
    <scope>NUCLEOTIDE SEQUENCE [LARGE SCALE GENOMIC DNA]</scope>
    <source>
        <strain evidence="1">WS_2</strain>
    </source>
</reference>
<name>A0A538T297_UNCEI</name>
<evidence type="ECO:0000313" key="2">
    <source>
        <dbReference type="Proteomes" id="UP000317716"/>
    </source>
</evidence>
<sequence length="85" mass="10014">MQPPSDDRPSLDTGRAGHFVAASREWLEEFEAAARRPLRVRFRYAFIRTYKPVLDDAPYRSFETTEEYRRWCNEALPAWLGYASV</sequence>
<comment type="caution">
    <text evidence="1">The sequence shown here is derived from an EMBL/GenBank/DDBJ whole genome shotgun (WGS) entry which is preliminary data.</text>
</comment>
<proteinExistence type="predicted"/>
<protein>
    <submittedName>
        <fullName evidence="1">Uncharacterized protein</fullName>
    </submittedName>
</protein>
<accession>A0A538T297</accession>
<dbReference type="Proteomes" id="UP000317716">
    <property type="component" value="Unassembled WGS sequence"/>
</dbReference>
<gene>
    <name evidence="1" type="ORF">E6K72_03350</name>
</gene>
<evidence type="ECO:0000313" key="1">
    <source>
        <dbReference type="EMBL" id="TMQ57765.1"/>
    </source>
</evidence>